<feature type="transmembrane region" description="Helical" evidence="6">
    <location>
        <begin position="404"/>
        <end position="425"/>
    </location>
</feature>
<dbReference type="GO" id="GO:0042910">
    <property type="term" value="F:xenobiotic transmembrane transporter activity"/>
    <property type="evidence" value="ECO:0007669"/>
    <property type="project" value="InterPro"/>
</dbReference>
<dbReference type="OrthoDB" id="5365632at2"/>
<dbReference type="PANTHER" id="PTHR30250">
    <property type="entry name" value="PST FAMILY PREDICTED COLANIC ACID TRANSPORTER"/>
    <property type="match status" value="1"/>
</dbReference>
<evidence type="ECO:0000256" key="5">
    <source>
        <dbReference type="ARBA" id="ARBA00023136"/>
    </source>
</evidence>
<reference evidence="8" key="1">
    <citation type="submission" date="2017-09" db="EMBL/GenBank/DDBJ databases">
        <authorList>
            <person name="Varghese N."/>
            <person name="Submissions S."/>
        </authorList>
    </citation>
    <scope>NUCLEOTIDE SEQUENCE [LARGE SCALE GENOMIC DNA]</scope>
    <source>
        <strain evidence="8">DSM 29961</strain>
    </source>
</reference>
<feature type="transmembrane region" description="Helical" evidence="6">
    <location>
        <begin position="184"/>
        <end position="205"/>
    </location>
</feature>
<dbReference type="InterPro" id="IPR002528">
    <property type="entry name" value="MATE_fam"/>
</dbReference>
<name>A0A286GS34_9BACT</name>
<evidence type="ECO:0000256" key="4">
    <source>
        <dbReference type="ARBA" id="ARBA00022989"/>
    </source>
</evidence>
<dbReference type="RefSeq" id="WP_097131184.1">
    <property type="nucleotide sequence ID" value="NZ_OCNH01000008.1"/>
</dbReference>
<comment type="subcellular location">
    <subcellularLocation>
        <location evidence="1">Cell membrane</location>
        <topology evidence="1">Multi-pass membrane protein</topology>
    </subcellularLocation>
</comment>
<feature type="transmembrane region" description="Helical" evidence="6">
    <location>
        <begin position="469"/>
        <end position="490"/>
    </location>
</feature>
<dbReference type="GO" id="GO:0005886">
    <property type="term" value="C:plasma membrane"/>
    <property type="evidence" value="ECO:0007669"/>
    <property type="project" value="UniProtKB-SubCell"/>
</dbReference>
<protein>
    <submittedName>
        <fullName evidence="7">Na+-driven multidrug efflux pump</fullName>
    </submittedName>
</protein>
<feature type="transmembrane region" description="Helical" evidence="6">
    <location>
        <begin position="376"/>
        <end position="398"/>
    </location>
</feature>
<gene>
    <name evidence="7" type="ORF">SAMN06269250_6028</name>
</gene>
<dbReference type="InterPro" id="IPR050833">
    <property type="entry name" value="Poly_Biosynth_Transport"/>
</dbReference>
<feature type="transmembrane region" description="Helical" evidence="6">
    <location>
        <begin position="12"/>
        <end position="29"/>
    </location>
</feature>
<feature type="transmembrane region" description="Helical" evidence="6">
    <location>
        <begin position="123"/>
        <end position="143"/>
    </location>
</feature>
<sequence length="519" mass="57833">MQAANRVAKNTGLLYARMAVTIFISLYATRVLLGALGTKDFGIYNLVGGAVAMLTFLNTAMAAATQRFMSFAHGAGDLYKLKKIFNVSVILHLLIAILVLILLEIVGYFLFNGILNIPETRVAATKIIYQATIVSTLFTILSVPYDATINSRENMAFFAVTSTIESVCKLSIALYIKETLFDKLIAYSFLSASLTIVILIINRVYCHRKYAECKLQLRKDFDKNLFKEMASFGGWSFLGSMVAMLNNYGQGIVVNRFFGTTVNAAQGISNQITGQLGAFSSVMLKALNPIIVKSAGGGNKGQMISSIMTGSKLSYFLLSFFAIPVIIEMPTILDLWLGKTPEYAVIFCRLLLIRNLIEQLFVTLPVSIAAVGRIKYYQLSISFLAIFPLLISWLLFTINFPPYYLYIVFIVQVTIRSFGIVLYFAKKECGLSIILYIKDVIIRCLSTSLIVIIFSTITVYMIPPGIMRLLIIFSLNIILMIVTVSWFGLIKTEKEKIIALVNNLTGKLTKHNLYIKYKA</sequence>
<evidence type="ECO:0000256" key="1">
    <source>
        <dbReference type="ARBA" id="ARBA00004651"/>
    </source>
</evidence>
<keyword evidence="4 6" id="KW-1133">Transmembrane helix</keyword>
<evidence type="ECO:0000313" key="7">
    <source>
        <dbReference type="EMBL" id="SOD98330.1"/>
    </source>
</evidence>
<keyword evidence="2" id="KW-1003">Cell membrane</keyword>
<proteinExistence type="predicted"/>
<keyword evidence="3 6" id="KW-0812">Transmembrane</keyword>
<evidence type="ECO:0000256" key="3">
    <source>
        <dbReference type="ARBA" id="ARBA00022692"/>
    </source>
</evidence>
<dbReference type="AlphaFoldDB" id="A0A286GS34"/>
<evidence type="ECO:0000313" key="8">
    <source>
        <dbReference type="Proteomes" id="UP000219452"/>
    </source>
</evidence>
<dbReference type="Pfam" id="PF01554">
    <property type="entry name" value="MatE"/>
    <property type="match status" value="1"/>
</dbReference>
<keyword evidence="8" id="KW-1185">Reference proteome</keyword>
<keyword evidence="5 6" id="KW-0472">Membrane</keyword>
<accession>A0A286GS34</accession>
<organism evidence="7 8">
    <name type="scientific">Spirosoma fluviale</name>
    <dbReference type="NCBI Taxonomy" id="1597977"/>
    <lineage>
        <taxon>Bacteria</taxon>
        <taxon>Pseudomonadati</taxon>
        <taxon>Bacteroidota</taxon>
        <taxon>Cytophagia</taxon>
        <taxon>Cytophagales</taxon>
        <taxon>Cytophagaceae</taxon>
        <taxon>Spirosoma</taxon>
    </lineage>
</organism>
<dbReference type="PANTHER" id="PTHR30250:SF26">
    <property type="entry name" value="PSMA PROTEIN"/>
    <property type="match status" value="1"/>
</dbReference>
<dbReference type="GO" id="GO:0015297">
    <property type="term" value="F:antiporter activity"/>
    <property type="evidence" value="ECO:0007669"/>
    <property type="project" value="InterPro"/>
</dbReference>
<feature type="transmembrane region" description="Helical" evidence="6">
    <location>
        <begin position="84"/>
        <end position="111"/>
    </location>
</feature>
<evidence type="ECO:0000256" key="6">
    <source>
        <dbReference type="SAM" id="Phobius"/>
    </source>
</evidence>
<feature type="transmembrane region" description="Helical" evidence="6">
    <location>
        <begin position="41"/>
        <end position="63"/>
    </location>
</feature>
<dbReference type="EMBL" id="OCNH01000008">
    <property type="protein sequence ID" value="SOD98330.1"/>
    <property type="molecule type" value="Genomic_DNA"/>
</dbReference>
<feature type="transmembrane region" description="Helical" evidence="6">
    <location>
        <begin position="343"/>
        <end position="364"/>
    </location>
</feature>
<feature type="transmembrane region" description="Helical" evidence="6">
    <location>
        <begin position="440"/>
        <end position="463"/>
    </location>
</feature>
<evidence type="ECO:0000256" key="2">
    <source>
        <dbReference type="ARBA" id="ARBA00022475"/>
    </source>
</evidence>
<dbReference type="Proteomes" id="UP000219452">
    <property type="component" value="Unassembled WGS sequence"/>
</dbReference>
<feature type="transmembrane region" description="Helical" evidence="6">
    <location>
        <begin position="313"/>
        <end position="337"/>
    </location>
</feature>